<protein>
    <submittedName>
        <fullName evidence="9">MFS transporter</fullName>
    </submittedName>
</protein>
<feature type="transmembrane region" description="Helical" evidence="7">
    <location>
        <begin position="236"/>
        <end position="252"/>
    </location>
</feature>
<feature type="transmembrane region" description="Helical" evidence="7">
    <location>
        <begin position="86"/>
        <end position="105"/>
    </location>
</feature>
<feature type="transmembrane region" description="Helical" evidence="7">
    <location>
        <begin position="54"/>
        <end position="74"/>
    </location>
</feature>
<evidence type="ECO:0000259" key="8">
    <source>
        <dbReference type="PROSITE" id="PS50850"/>
    </source>
</evidence>
<dbReference type="RefSeq" id="WP_143908957.1">
    <property type="nucleotide sequence ID" value="NZ_CP041765.1"/>
</dbReference>
<organism evidence="9 10">
    <name type="scientific">Tomitella fengzijianii</name>
    <dbReference type="NCBI Taxonomy" id="2597660"/>
    <lineage>
        <taxon>Bacteria</taxon>
        <taxon>Bacillati</taxon>
        <taxon>Actinomycetota</taxon>
        <taxon>Actinomycetes</taxon>
        <taxon>Mycobacteriales</taxon>
        <taxon>Tomitella</taxon>
    </lineage>
</organism>
<dbReference type="KEGG" id="toy:FO059_11680"/>
<feature type="transmembrane region" description="Helical" evidence="7">
    <location>
        <begin position="206"/>
        <end position="224"/>
    </location>
</feature>
<sequence>MSTTMAERGSARAGVRDWIGLAVLCGAVLIIAIDATVLDLAVPSISEHLEPSTAQLLWIIDVYSFVLAALLVTMGVLADRVGRRRLLMLGVAGFGAASVLAAFSVSPAMLIAARVLQGLFGAMLMPSTLGIIRATFLDSRQRATAIGVWGAMWGGGAAGGPLVGGWLLEHFWWGSVFLVAVPVLLVMLVAMPFVLRESRDPHPGRFDFPGVVLSAGTLVPLIYALKDAASHGPSPLTGALVVAGVLCGWAFVSRQRRAADPMIDVRLFRNPVFSTAILTNLLSVFGLAGVLFFGTQYLQMVLGYSPLEAGLLAAPGTAASMVAALLAAAVARRIGVRRALAGSILFAAVGAVMLMALGVDGRALVFVVGFVVVGLGSGLGLTLTSAVVVDVVEPERAGAASGISETSYELGVAAGVAVLGSVVMGIYRAGVDVAGLAAEQATAVRDTLGGAVRVADEIGGPQGAELLDSARSSFVDGMHVAAGSTAALLACAAVAVLVLLRGGTAEREPAPANGNSAS</sequence>
<evidence type="ECO:0000256" key="6">
    <source>
        <dbReference type="ARBA" id="ARBA00023136"/>
    </source>
</evidence>
<feature type="transmembrane region" description="Helical" evidence="7">
    <location>
        <begin position="480"/>
        <end position="500"/>
    </location>
</feature>
<name>A0A516X468_9ACTN</name>
<dbReference type="CDD" id="cd17321">
    <property type="entry name" value="MFS_MMR_MDR_like"/>
    <property type="match status" value="1"/>
</dbReference>
<feature type="transmembrane region" description="Helical" evidence="7">
    <location>
        <begin position="170"/>
        <end position="194"/>
    </location>
</feature>
<feature type="transmembrane region" description="Helical" evidence="7">
    <location>
        <begin position="21"/>
        <end position="42"/>
    </location>
</feature>
<evidence type="ECO:0000256" key="5">
    <source>
        <dbReference type="ARBA" id="ARBA00022989"/>
    </source>
</evidence>
<keyword evidence="4 7" id="KW-0812">Transmembrane</keyword>
<feature type="transmembrane region" description="Helical" evidence="7">
    <location>
        <begin position="363"/>
        <end position="389"/>
    </location>
</feature>
<feature type="domain" description="Major facilitator superfamily (MFS) profile" evidence="8">
    <location>
        <begin position="20"/>
        <end position="510"/>
    </location>
</feature>
<evidence type="ECO:0000256" key="7">
    <source>
        <dbReference type="SAM" id="Phobius"/>
    </source>
</evidence>
<feature type="transmembrane region" description="Helical" evidence="7">
    <location>
        <begin position="309"/>
        <end position="331"/>
    </location>
</feature>
<dbReference type="PROSITE" id="PS50850">
    <property type="entry name" value="MFS"/>
    <property type="match status" value="1"/>
</dbReference>
<evidence type="ECO:0000313" key="10">
    <source>
        <dbReference type="Proteomes" id="UP000317344"/>
    </source>
</evidence>
<keyword evidence="5 7" id="KW-1133">Transmembrane helix</keyword>
<dbReference type="PANTHER" id="PTHR42718">
    <property type="entry name" value="MAJOR FACILITATOR SUPERFAMILY MULTIDRUG TRANSPORTER MFSC"/>
    <property type="match status" value="1"/>
</dbReference>
<feature type="transmembrane region" description="Helical" evidence="7">
    <location>
        <begin position="338"/>
        <end position="357"/>
    </location>
</feature>
<evidence type="ECO:0000256" key="3">
    <source>
        <dbReference type="ARBA" id="ARBA00022475"/>
    </source>
</evidence>
<feature type="transmembrane region" description="Helical" evidence="7">
    <location>
        <begin position="144"/>
        <end position="164"/>
    </location>
</feature>
<dbReference type="Gene3D" id="1.20.1720.10">
    <property type="entry name" value="Multidrug resistance protein D"/>
    <property type="match status" value="1"/>
</dbReference>
<feature type="transmembrane region" description="Helical" evidence="7">
    <location>
        <begin position="111"/>
        <end position="132"/>
    </location>
</feature>
<dbReference type="Proteomes" id="UP000317344">
    <property type="component" value="Chromosome"/>
</dbReference>
<reference evidence="9 10" key="2">
    <citation type="submission" date="2019-07" db="EMBL/GenBank/DDBJ databases">
        <authorList>
            <person name="Huang Y."/>
        </authorList>
    </citation>
    <scope>NUCLEOTIDE SEQUENCE [LARGE SCALE GENOMIC DNA]</scope>
    <source>
        <strain evidence="9 10">HY188</strain>
    </source>
</reference>
<dbReference type="EMBL" id="CP041765">
    <property type="protein sequence ID" value="QDQ97854.1"/>
    <property type="molecule type" value="Genomic_DNA"/>
</dbReference>
<dbReference type="GO" id="GO:0022857">
    <property type="term" value="F:transmembrane transporter activity"/>
    <property type="evidence" value="ECO:0007669"/>
    <property type="project" value="InterPro"/>
</dbReference>
<accession>A0A516X468</accession>
<dbReference type="GO" id="GO:0005886">
    <property type="term" value="C:plasma membrane"/>
    <property type="evidence" value="ECO:0007669"/>
    <property type="project" value="UniProtKB-SubCell"/>
</dbReference>
<dbReference type="PANTHER" id="PTHR42718:SF47">
    <property type="entry name" value="METHYL VIOLOGEN RESISTANCE PROTEIN SMVA"/>
    <property type="match status" value="1"/>
</dbReference>
<dbReference type="InterPro" id="IPR020846">
    <property type="entry name" value="MFS_dom"/>
</dbReference>
<feature type="transmembrane region" description="Helical" evidence="7">
    <location>
        <begin position="410"/>
        <end position="427"/>
    </location>
</feature>
<evidence type="ECO:0000256" key="1">
    <source>
        <dbReference type="ARBA" id="ARBA00004651"/>
    </source>
</evidence>
<dbReference type="PROSITE" id="PS00216">
    <property type="entry name" value="SUGAR_TRANSPORT_1"/>
    <property type="match status" value="1"/>
</dbReference>
<dbReference type="Pfam" id="PF07690">
    <property type="entry name" value="MFS_1"/>
    <property type="match status" value="1"/>
</dbReference>
<dbReference type="AlphaFoldDB" id="A0A516X468"/>
<evidence type="ECO:0000313" key="9">
    <source>
        <dbReference type="EMBL" id="QDQ97854.1"/>
    </source>
</evidence>
<evidence type="ECO:0000256" key="2">
    <source>
        <dbReference type="ARBA" id="ARBA00022448"/>
    </source>
</evidence>
<dbReference type="SUPFAM" id="SSF103473">
    <property type="entry name" value="MFS general substrate transporter"/>
    <property type="match status" value="1"/>
</dbReference>
<gene>
    <name evidence="9" type="ORF">FO059_11680</name>
</gene>
<dbReference type="InterPro" id="IPR005829">
    <property type="entry name" value="Sugar_transporter_CS"/>
</dbReference>
<keyword evidence="6 7" id="KW-0472">Membrane</keyword>
<keyword evidence="10" id="KW-1185">Reference proteome</keyword>
<reference evidence="9 10" key="1">
    <citation type="submission" date="2019-07" db="EMBL/GenBank/DDBJ databases">
        <title>Tomitella cavernea sp. nov., an actinomycete isolated from soil.</title>
        <authorList>
            <person name="Cheng J."/>
        </authorList>
    </citation>
    <scope>NUCLEOTIDE SEQUENCE [LARGE SCALE GENOMIC DNA]</scope>
    <source>
        <strain evidence="9 10">HY188</strain>
    </source>
</reference>
<evidence type="ECO:0000256" key="4">
    <source>
        <dbReference type="ARBA" id="ARBA00022692"/>
    </source>
</evidence>
<dbReference type="OrthoDB" id="9781469at2"/>
<keyword evidence="2" id="KW-0813">Transport</keyword>
<dbReference type="Gene3D" id="1.20.1250.20">
    <property type="entry name" value="MFS general substrate transporter like domains"/>
    <property type="match status" value="1"/>
</dbReference>
<dbReference type="InterPro" id="IPR011701">
    <property type="entry name" value="MFS"/>
</dbReference>
<feature type="transmembrane region" description="Helical" evidence="7">
    <location>
        <begin position="272"/>
        <end position="297"/>
    </location>
</feature>
<proteinExistence type="predicted"/>
<comment type="subcellular location">
    <subcellularLocation>
        <location evidence="1">Cell membrane</location>
        <topology evidence="1">Multi-pass membrane protein</topology>
    </subcellularLocation>
</comment>
<keyword evidence="3" id="KW-1003">Cell membrane</keyword>
<dbReference type="InterPro" id="IPR036259">
    <property type="entry name" value="MFS_trans_sf"/>
</dbReference>